<evidence type="ECO:0000256" key="11">
    <source>
        <dbReference type="ARBA" id="ARBA00049406"/>
    </source>
</evidence>
<feature type="domain" description="Serine dehydratase-like alpha subunit" evidence="12">
    <location>
        <begin position="205"/>
        <end position="463"/>
    </location>
</feature>
<evidence type="ECO:0000313" key="14">
    <source>
        <dbReference type="Proteomes" id="UP001500469"/>
    </source>
</evidence>
<dbReference type="Proteomes" id="UP001500469">
    <property type="component" value="Unassembled WGS sequence"/>
</dbReference>
<dbReference type="InterPro" id="IPR029009">
    <property type="entry name" value="ASB_dom_sf"/>
</dbReference>
<comment type="catalytic activity">
    <reaction evidence="11">
        <text>L-serine = pyruvate + NH4(+)</text>
        <dbReference type="Rhea" id="RHEA:19169"/>
        <dbReference type="ChEBI" id="CHEBI:15361"/>
        <dbReference type="ChEBI" id="CHEBI:28938"/>
        <dbReference type="ChEBI" id="CHEBI:33384"/>
        <dbReference type="EC" id="4.3.1.17"/>
    </reaction>
</comment>
<comment type="similarity">
    <text evidence="3">Belongs to the iron-sulfur dependent L-serine dehydratase family.</text>
</comment>
<dbReference type="EMBL" id="BAAAFI010000041">
    <property type="protein sequence ID" value="GAA0880247.1"/>
    <property type="molecule type" value="Genomic_DNA"/>
</dbReference>
<evidence type="ECO:0000256" key="4">
    <source>
        <dbReference type="ARBA" id="ARBA00012093"/>
    </source>
</evidence>
<evidence type="ECO:0000256" key="2">
    <source>
        <dbReference type="ARBA" id="ARBA00004742"/>
    </source>
</evidence>
<evidence type="ECO:0000256" key="9">
    <source>
        <dbReference type="ARBA" id="ARBA00023014"/>
    </source>
</evidence>
<gene>
    <name evidence="13" type="ORF">GCM10009119_32170</name>
</gene>
<keyword evidence="8" id="KW-0408">Iron</keyword>
<evidence type="ECO:0000256" key="10">
    <source>
        <dbReference type="ARBA" id="ARBA00023239"/>
    </source>
</evidence>
<dbReference type="PANTHER" id="PTHR30182">
    <property type="entry name" value="L-SERINE DEHYDRATASE"/>
    <property type="match status" value="1"/>
</dbReference>
<proteinExistence type="inferred from homology"/>
<evidence type="ECO:0000256" key="5">
    <source>
        <dbReference type="ARBA" id="ARBA00022432"/>
    </source>
</evidence>
<comment type="cofactor">
    <cofactor evidence="1">
        <name>[4Fe-4S] cluster</name>
        <dbReference type="ChEBI" id="CHEBI:49883"/>
    </cofactor>
</comment>
<keyword evidence="5" id="KW-0312">Gluconeogenesis</keyword>
<keyword evidence="9" id="KW-0411">Iron-sulfur</keyword>
<reference evidence="13 14" key="1">
    <citation type="journal article" date="2019" name="Int. J. Syst. Evol. Microbiol.">
        <title>The Global Catalogue of Microorganisms (GCM) 10K type strain sequencing project: providing services to taxonomists for standard genome sequencing and annotation.</title>
        <authorList>
            <consortium name="The Broad Institute Genomics Platform"/>
            <consortium name="The Broad Institute Genome Sequencing Center for Infectious Disease"/>
            <person name="Wu L."/>
            <person name="Ma J."/>
        </authorList>
    </citation>
    <scope>NUCLEOTIDE SEQUENCE [LARGE SCALE GENOMIC DNA]</scope>
    <source>
        <strain evidence="13 14">JCM 16112</strain>
    </source>
</reference>
<sequence length="485" mass="52152">MNGSISEIEIDFDPKGSLATTHKEQGSDMGLFGGFLGWEAYDERLVDSEMHIGAAGIRVQINIRDIQAEHPNTYQITLKNPWETHQVIAISTGGGMIEVIEIDGAKVSLAGDNYVTLIYSSTAESLLQYLHQSNISESIEIQTSSGLIAIKSQIPLESAMLEELKEIDGVTQIKQIKPVLPVLTRKDTQVPFITCDEMMAYNQDKNLSLWELAVRYESLRGNISEEEVLSKMEDIRIILKNAVETGLKGTKFEDRILGPQSVKFKAMMEDNKLIDGNVLNRIIMYVSAIMEVKSSMGVIVAAPTAGSCGAMPGAVLGVADSLGLSDEETVKALMIAGLIGVFIAAHSTFAAEVGGCQAECGSGSTMAAAAIVYLAGGNLDQSICAASMALQSALGMICDPIGNRVEAPCLNRNVMAASNALSCANMALASYNHLIPLDQVIETMYEVGKSIPNTLRCTNLGGLSITKAAKEIEEKLVQKHFYKSC</sequence>
<dbReference type="InterPro" id="IPR005130">
    <property type="entry name" value="Ser_deHydtase-like_asu"/>
</dbReference>
<evidence type="ECO:0000256" key="7">
    <source>
        <dbReference type="ARBA" id="ARBA00022723"/>
    </source>
</evidence>
<keyword evidence="14" id="KW-1185">Reference proteome</keyword>
<dbReference type="Pfam" id="PF03313">
    <property type="entry name" value="SDH_alpha"/>
    <property type="match status" value="1"/>
</dbReference>
<evidence type="ECO:0000256" key="6">
    <source>
        <dbReference type="ARBA" id="ARBA00022485"/>
    </source>
</evidence>
<dbReference type="PANTHER" id="PTHR30182:SF1">
    <property type="entry name" value="L-SERINE DEHYDRATASE 1"/>
    <property type="match status" value="1"/>
</dbReference>
<protein>
    <recommendedName>
        <fullName evidence="4">L-serine ammonia-lyase</fullName>
        <ecNumber evidence="4">4.3.1.17</ecNumber>
    </recommendedName>
</protein>
<organism evidence="13 14">
    <name type="scientific">Algoriphagus jejuensis</name>
    <dbReference type="NCBI Taxonomy" id="419934"/>
    <lineage>
        <taxon>Bacteria</taxon>
        <taxon>Pseudomonadati</taxon>
        <taxon>Bacteroidota</taxon>
        <taxon>Cytophagia</taxon>
        <taxon>Cytophagales</taxon>
        <taxon>Cyclobacteriaceae</taxon>
        <taxon>Algoriphagus</taxon>
    </lineage>
</organism>
<name>A0ABN1N302_9BACT</name>
<accession>A0ABN1N302</accession>
<comment type="pathway">
    <text evidence="2">Carbohydrate biosynthesis; gluconeogenesis.</text>
</comment>
<evidence type="ECO:0000256" key="3">
    <source>
        <dbReference type="ARBA" id="ARBA00008636"/>
    </source>
</evidence>
<keyword evidence="6" id="KW-0004">4Fe-4S</keyword>
<keyword evidence="10" id="KW-0456">Lyase</keyword>
<evidence type="ECO:0000256" key="1">
    <source>
        <dbReference type="ARBA" id="ARBA00001966"/>
    </source>
</evidence>
<dbReference type="InterPro" id="IPR051318">
    <property type="entry name" value="Fe-S_L-Ser"/>
</dbReference>
<evidence type="ECO:0000313" key="13">
    <source>
        <dbReference type="EMBL" id="GAA0880247.1"/>
    </source>
</evidence>
<evidence type="ECO:0000259" key="12">
    <source>
        <dbReference type="Pfam" id="PF03313"/>
    </source>
</evidence>
<dbReference type="SUPFAM" id="SSF143548">
    <property type="entry name" value="Serine metabolism enzymes domain"/>
    <property type="match status" value="1"/>
</dbReference>
<evidence type="ECO:0000256" key="8">
    <source>
        <dbReference type="ARBA" id="ARBA00023004"/>
    </source>
</evidence>
<comment type="caution">
    <text evidence="13">The sequence shown here is derived from an EMBL/GenBank/DDBJ whole genome shotgun (WGS) entry which is preliminary data.</text>
</comment>
<keyword evidence="7" id="KW-0479">Metal-binding</keyword>
<dbReference type="EC" id="4.3.1.17" evidence="4"/>